<dbReference type="EMBL" id="JAVRFL010000012">
    <property type="protein sequence ID" value="MDT0529777.1"/>
    <property type="molecule type" value="Genomic_DNA"/>
</dbReference>
<keyword evidence="1" id="KW-0472">Membrane</keyword>
<dbReference type="Proteomes" id="UP001180973">
    <property type="component" value="Unassembled WGS sequence"/>
</dbReference>
<comment type="caution">
    <text evidence="2">The sequence shown here is derived from an EMBL/GenBank/DDBJ whole genome shotgun (WGS) entry which is preliminary data.</text>
</comment>
<sequence length="662" mass="73978">MTTPTTTNVAQGDAHVGVQAQAIHGDVYYQLPPDASPKERFRIGVKYLDARMPGRARELIEEAVARGYETDEVRFHWLLALLSGRSLRQLGNEDLTTLSAICGRITRVHGRGEWTAGLRSVLRLLNSLNTADTELIVKELDELGPRQRDKILDHLGVLLEGPVEDQLWHRSVERARAGQKAGDRKNRIRLFFHPSPAPPRVRPIQPAATPVGEWSRALAATVAFALAAGNIARLLLHRDELPPMLAYLVSAAGVAAFVVGGADRHFRRERLRLKEAEFTPPTQRRAKPPAGGFARKVDRLFDTYFGRYVPRDTGRSHWLVQTAGIRRHLRDELVEIYREQRVDAGEIAWLVRHLVGDVRQRWENDTLSAYRTGLRTPWRSTALYVVGLAAVVAGALWVAPAAALTAPLTGTASVLLAVGSAVIGARAWFRIVAERRRVPADEAERAQQLAEREAAYERWQKKLSRKPSDAEMASWLESDRKILVDEAMRHYRLRPSQVIAHAFIEAPAGSYKRARVPRGPWRYSRYRLLLFLLTADGVRQVNIDLDFEESVARGTQRLNYRFDTVAAVRIDGVATQQQTFELTLVNGDPIRVRVTESSTDGIQPGEDPGVLSRVALDASGLLHTLNVLEGIAAEGKQWIRHQHRRADERLSEVTATVTGLIG</sequence>
<proteinExistence type="predicted"/>
<evidence type="ECO:0000313" key="3">
    <source>
        <dbReference type="Proteomes" id="UP001180973"/>
    </source>
</evidence>
<accession>A0ABU2WXH9</accession>
<gene>
    <name evidence="2" type="ORF">RM555_12340</name>
</gene>
<evidence type="ECO:0000313" key="2">
    <source>
        <dbReference type="EMBL" id="MDT0529777.1"/>
    </source>
</evidence>
<evidence type="ECO:0000256" key="1">
    <source>
        <dbReference type="SAM" id="Phobius"/>
    </source>
</evidence>
<protein>
    <submittedName>
        <fullName evidence="2">Uncharacterized protein</fullName>
    </submittedName>
</protein>
<keyword evidence="1" id="KW-0812">Transmembrane</keyword>
<organism evidence="2 3">
    <name type="scientific">Micromonospora reichwaldensis</name>
    <dbReference type="NCBI Taxonomy" id="3075516"/>
    <lineage>
        <taxon>Bacteria</taxon>
        <taxon>Bacillati</taxon>
        <taxon>Actinomycetota</taxon>
        <taxon>Actinomycetes</taxon>
        <taxon>Micromonosporales</taxon>
        <taxon>Micromonosporaceae</taxon>
        <taxon>Micromonospora</taxon>
    </lineage>
</organism>
<feature type="transmembrane region" description="Helical" evidence="1">
    <location>
        <begin position="244"/>
        <end position="262"/>
    </location>
</feature>
<name>A0ABU2WXH9_9ACTN</name>
<reference evidence="2" key="1">
    <citation type="submission" date="2023-09" db="EMBL/GenBank/DDBJ databases">
        <title>30 novel species of actinomycetes from the DSMZ collection.</title>
        <authorList>
            <person name="Nouioui I."/>
        </authorList>
    </citation>
    <scope>NUCLEOTIDE SEQUENCE</scope>
    <source>
        <strain evidence="2">DSM 115977</strain>
    </source>
</reference>
<feature type="transmembrane region" description="Helical" evidence="1">
    <location>
        <begin position="381"/>
        <end position="402"/>
    </location>
</feature>
<dbReference type="RefSeq" id="WP_311411866.1">
    <property type="nucleotide sequence ID" value="NZ_JAVRFL010000012.1"/>
</dbReference>
<keyword evidence="1" id="KW-1133">Transmembrane helix</keyword>
<feature type="transmembrane region" description="Helical" evidence="1">
    <location>
        <begin position="408"/>
        <end position="429"/>
    </location>
</feature>
<keyword evidence="3" id="KW-1185">Reference proteome</keyword>